<feature type="compositionally biased region" description="Acidic residues" evidence="1">
    <location>
        <begin position="1"/>
        <end position="10"/>
    </location>
</feature>
<dbReference type="AlphaFoldDB" id="A0A1H2CCM0"/>
<reference evidence="2 3" key="1">
    <citation type="submission" date="2016-10" db="EMBL/GenBank/DDBJ databases">
        <authorList>
            <person name="de Groot N.N."/>
        </authorList>
    </citation>
    <scope>NUCLEOTIDE SEQUENCE [LARGE SCALE GENOMIC DNA]</scope>
    <source>
        <strain evidence="2 3">MP1X4</strain>
    </source>
</reference>
<evidence type="ECO:0000313" key="2">
    <source>
        <dbReference type="EMBL" id="SDT68201.1"/>
    </source>
</evidence>
<sequence length="77" mass="8426">MGDAHEEEPGADLTQRSFTGTNAMDQADQTVDLLNNIVGRQIGPDNAGASIKDITTATLNEFHTNGLYYKDWIFPGR</sequence>
<accession>A0A1H2CCM0</accession>
<gene>
    <name evidence="2" type="ORF">SAMN05216490_4878</name>
</gene>
<keyword evidence="3" id="KW-1185">Reference proteome</keyword>
<feature type="compositionally biased region" description="Polar residues" evidence="1">
    <location>
        <begin position="14"/>
        <end position="25"/>
    </location>
</feature>
<proteinExistence type="predicted"/>
<feature type="region of interest" description="Disordered" evidence="1">
    <location>
        <begin position="1"/>
        <end position="25"/>
    </location>
</feature>
<evidence type="ECO:0000256" key="1">
    <source>
        <dbReference type="SAM" id="MobiDB-lite"/>
    </source>
</evidence>
<dbReference type="RefSeq" id="WP_394331787.1">
    <property type="nucleotide sequence ID" value="NZ_LT629740.1"/>
</dbReference>
<dbReference type="Proteomes" id="UP000199679">
    <property type="component" value="Chromosome I"/>
</dbReference>
<organism evidence="2 3">
    <name type="scientific">Mucilaginibacter mallensis</name>
    <dbReference type="NCBI Taxonomy" id="652787"/>
    <lineage>
        <taxon>Bacteria</taxon>
        <taxon>Pseudomonadati</taxon>
        <taxon>Bacteroidota</taxon>
        <taxon>Sphingobacteriia</taxon>
        <taxon>Sphingobacteriales</taxon>
        <taxon>Sphingobacteriaceae</taxon>
        <taxon>Mucilaginibacter</taxon>
    </lineage>
</organism>
<name>A0A1H2CCM0_MUCMA</name>
<evidence type="ECO:0000313" key="3">
    <source>
        <dbReference type="Proteomes" id="UP000199679"/>
    </source>
</evidence>
<dbReference type="EMBL" id="LT629740">
    <property type="protein sequence ID" value="SDT68201.1"/>
    <property type="molecule type" value="Genomic_DNA"/>
</dbReference>
<protein>
    <submittedName>
        <fullName evidence="2">Uncharacterized protein</fullName>
    </submittedName>
</protein>